<feature type="compositionally biased region" description="Basic and acidic residues" evidence="1">
    <location>
        <begin position="26"/>
        <end position="54"/>
    </location>
</feature>
<dbReference type="STRING" id="717606.PaecuDRAFT_4643"/>
<dbReference type="Pfam" id="PF14282">
    <property type="entry name" value="FlxA"/>
    <property type="match status" value="1"/>
</dbReference>
<evidence type="ECO:0000313" key="2">
    <source>
        <dbReference type="EMBL" id="EFM08632.1"/>
    </source>
</evidence>
<sequence>MSIASVSGRTSTAYSANASTASNTADLEKQRTALQAEIRKEQQSKDDQKSKNEKLQQLQQQLQQIELQIAQKRSSASGSSGSVNHNGLGDALDVHV</sequence>
<keyword evidence="3" id="KW-1185">Reference proteome</keyword>
<evidence type="ECO:0000256" key="1">
    <source>
        <dbReference type="SAM" id="MobiDB-lite"/>
    </source>
</evidence>
<feature type="region of interest" description="Disordered" evidence="1">
    <location>
        <begin position="69"/>
        <end position="96"/>
    </location>
</feature>
<protein>
    <recommendedName>
        <fullName evidence="4">FlxA-like protein</fullName>
    </recommendedName>
</protein>
<reference evidence="2 3" key="1">
    <citation type="submission" date="2010-07" db="EMBL/GenBank/DDBJ databases">
        <title>The draft genome of Paenibacillus curdlanolyticus YK9.</title>
        <authorList>
            <consortium name="US DOE Joint Genome Institute (JGI-PGF)"/>
            <person name="Lucas S."/>
            <person name="Copeland A."/>
            <person name="Lapidus A."/>
            <person name="Cheng J.-F."/>
            <person name="Bruce D."/>
            <person name="Goodwin L."/>
            <person name="Pitluck S."/>
            <person name="Land M.L."/>
            <person name="Hauser L."/>
            <person name="Chang Y.-J."/>
            <person name="Jeffries C."/>
            <person name="Anderson I.J."/>
            <person name="Johnson E."/>
            <person name="Loganathan U."/>
            <person name="Mulhopadhyay B."/>
            <person name="Kyrpides N."/>
            <person name="Woyke T.J."/>
        </authorList>
    </citation>
    <scope>NUCLEOTIDE SEQUENCE [LARGE SCALE GENOMIC DNA]</scope>
    <source>
        <strain evidence="2 3">YK9</strain>
    </source>
</reference>
<dbReference type="AlphaFoldDB" id="E0IG52"/>
<gene>
    <name evidence="2" type="ORF">PaecuDRAFT_4643</name>
</gene>
<feature type="compositionally biased region" description="Low complexity" evidence="1">
    <location>
        <begin position="69"/>
        <end position="82"/>
    </location>
</feature>
<dbReference type="Proteomes" id="UP000005387">
    <property type="component" value="Unassembled WGS sequence"/>
</dbReference>
<evidence type="ECO:0000313" key="3">
    <source>
        <dbReference type="Proteomes" id="UP000005387"/>
    </source>
</evidence>
<feature type="compositionally biased region" description="Low complexity" evidence="1">
    <location>
        <begin position="10"/>
        <end position="25"/>
    </location>
</feature>
<name>E0IG52_9BACL</name>
<accession>E0IG52</accession>
<dbReference type="EMBL" id="AEDD01000015">
    <property type="protein sequence ID" value="EFM08632.1"/>
    <property type="molecule type" value="Genomic_DNA"/>
</dbReference>
<evidence type="ECO:0008006" key="4">
    <source>
        <dbReference type="Google" id="ProtNLM"/>
    </source>
</evidence>
<organism evidence="2 3">
    <name type="scientific">Paenibacillus curdlanolyticus YK9</name>
    <dbReference type="NCBI Taxonomy" id="717606"/>
    <lineage>
        <taxon>Bacteria</taxon>
        <taxon>Bacillati</taxon>
        <taxon>Bacillota</taxon>
        <taxon>Bacilli</taxon>
        <taxon>Bacillales</taxon>
        <taxon>Paenibacillaceae</taxon>
        <taxon>Paenibacillus</taxon>
    </lineage>
</organism>
<dbReference type="InterPro" id="IPR025577">
    <property type="entry name" value="FlxA"/>
</dbReference>
<feature type="region of interest" description="Disordered" evidence="1">
    <location>
        <begin position="1"/>
        <end position="57"/>
    </location>
</feature>
<proteinExistence type="predicted"/>
<dbReference type="RefSeq" id="WP_006040623.1">
    <property type="nucleotide sequence ID" value="NZ_AEDD01000015.1"/>
</dbReference>